<dbReference type="EMBL" id="MU155930">
    <property type="protein sequence ID" value="KAF9470568.1"/>
    <property type="molecule type" value="Genomic_DNA"/>
</dbReference>
<reference evidence="1" key="1">
    <citation type="submission" date="2020-11" db="EMBL/GenBank/DDBJ databases">
        <authorList>
            <consortium name="DOE Joint Genome Institute"/>
            <person name="Ahrendt S."/>
            <person name="Riley R."/>
            <person name="Andreopoulos W."/>
            <person name="Labutti K."/>
            <person name="Pangilinan J."/>
            <person name="Ruiz-Duenas F.J."/>
            <person name="Barrasa J.M."/>
            <person name="Sanchez-Garcia M."/>
            <person name="Camarero S."/>
            <person name="Miyauchi S."/>
            <person name="Serrano A."/>
            <person name="Linde D."/>
            <person name="Babiker R."/>
            <person name="Drula E."/>
            <person name="Ayuso-Fernandez I."/>
            <person name="Pacheco R."/>
            <person name="Padilla G."/>
            <person name="Ferreira P."/>
            <person name="Barriuso J."/>
            <person name="Kellner H."/>
            <person name="Castanera R."/>
            <person name="Alfaro M."/>
            <person name="Ramirez L."/>
            <person name="Pisabarro A.G."/>
            <person name="Kuo A."/>
            <person name="Tritt A."/>
            <person name="Lipzen A."/>
            <person name="He G."/>
            <person name="Yan M."/>
            <person name="Ng V."/>
            <person name="Cullen D."/>
            <person name="Martin F."/>
            <person name="Rosso M.-N."/>
            <person name="Henrissat B."/>
            <person name="Hibbett D."/>
            <person name="Martinez A.T."/>
            <person name="Grigoriev I.V."/>
        </authorList>
    </citation>
    <scope>NUCLEOTIDE SEQUENCE</scope>
    <source>
        <strain evidence="1">CIRM-BRFM 674</strain>
    </source>
</reference>
<sequence length="332" mass="39065">PLTTDDTIMDAMDWQDLQSYGQTCRHLYNKKTRYLVRRFSVYTVFMRSFFNSSEWTRFQIFQATSGILISGSIALQFFNREYIPTSPLDLFLEKTYVEGFLKWLREIGYTDICAPTVIDFTPDDPEQWPQVGDLDFHVLSRVSNSRKIRVFVANGPPVAMILSFQNTCFMNIIAYDCAYSLFPVATFLRKEAYESGFLTPLHRCFPVDYDLSGWTLRFAADDDDDRHASIRLINRYIGDEHCWTMKLIPAMELDPLVTSIYCITNHVWKVGVSRNFRRLSMVYDIFKSHFLRHSYVVYGHHLQQHAMHDIYLVNDDLPIFQDPLRKVLWESR</sequence>
<dbReference type="OrthoDB" id="3041043at2759"/>
<organism evidence="1 2">
    <name type="scientific">Pholiota conissans</name>
    <dbReference type="NCBI Taxonomy" id="109636"/>
    <lineage>
        <taxon>Eukaryota</taxon>
        <taxon>Fungi</taxon>
        <taxon>Dikarya</taxon>
        <taxon>Basidiomycota</taxon>
        <taxon>Agaricomycotina</taxon>
        <taxon>Agaricomycetes</taxon>
        <taxon>Agaricomycetidae</taxon>
        <taxon>Agaricales</taxon>
        <taxon>Agaricineae</taxon>
        <taxon>Strophariaceae</taxon>
        <taxon>Pholiota</taxon>
    </lineage>
</organism>
<keyword evidence="2" id="KW-1185">Reference proteome</keyword>
<accession>A0A9P5YIN2</accession>
<protein>
    <submittedName>
        <fullName evidence="1">Uncharacterized protein</fullName>
    </submittedName>
</protein>
<evidence type="ECO:0000313" key="1">
    <source>
        <dbReference type="EMBL" id="KAF9470568.1"/>
    </source>
</evidence>
<feature type="non-terminal residue" evidence="1">
    <location>
        <position position="1"/>
    </location>
</feature>
<dbReference type="AlphaFoldDB" id="A0A9P5YIN2"/>
<evidence type="ECO:0000313" key="2">
    <source>
        <dbReference type="Proteomes" id="UP000807469"/>
    </source>
</evidence>
<dbReference type="Proteomes" id="UP000807469">
    <property type="component" value="Unassembled WGS sequence"/>
</dbReference>
<comment type="caution">
    <text evidence="1">The sequence shown here is derived from an EMBL/GenBank/DDBJ whole genome shotgun (WGS) entry which is preliminary data.</text>
</comment>
<proteinExistence type="predicted"/>
<gene>
    <name evidence="1" type="ORF">BDN70DRAFT_821201</name>
</gene>
<name>A0A9P5YIN2_9AGAR</name>